<dbReference type="GO" id="GO:0003678">
    <property type="term" value="F:DNA helicase activity"/>
    <property type="evidence" value="ECO:0007669"/>
    <property type="project" value="InterPro"/>
</dbReference>
<dbReference type="PANTHER" id="PTHR47157:SF1">
    <property type="entry name" value="CHROMODOMAIN-HELICASE-DNA-BINDING PROTEIN 1-LIKE"/>
    <property type="match status" value="1"/>
</dbReference>
<dbReference type="InterPro" id="IPR043472">
    <property type="entry name" value="Macro_dom-like"/>
</dbReference>
<dbReference type="AlphaFoldDB" id="D5ACY7"/>
<organism evidence="6">
    <name type="scientific">Picea sitchensis</name>
    <name type="common">Sitka spruce</name>
    <name type="synonym">Pinus sitchensis</name>
    <dbReference type="NCBI Taxonomy" id="3332"/>
    <lineage>
        <taxon>Eukaryota</taxon>
        <taxon>Viridiplantae</taxon>
        <taxon>Streptophyta</taxon>
        <taxon>Embryophyta</taxon>
        <taxon>Tracheophyta</taxon>
        <taxon>Spermatophyta</taxon>
        <taxon>Pinopsida</taxon>
        <taxon>Pinidae</taxon>
        <taxon>Conifers I</taxon>
        <taxon>Pinales</taxon>
        <taxon>Pinaceae</taxon>
        <taxon>Picea</taxon>
    </lineage>
</organism>
<evidence type="ECO:0000256" key="3">
    <source>
        <dbReference type="ARBA" id="ARBA00022741"/>
    </source>
</evidence>
<evidence type="ECO:0000313" key="6">
    <source>
        <dbReference type="EMBL" id="ADE77406.1"/>
    </source>
</evidence>
<dbReference type="PANTHER" id="PTHR47157">
    <property type="entry name" value="CHROMODOMAIN-HELICASE-DNA-BINDING PROTEIN 1-LIKE"/>
    <property type="match status" value="1"/>
</dbReference>
<evidence type="ECO:0000256" key="4">
    <source>
        <dbReference type="ARBA" id="ARBA00022840"/>
    </source>
</evidence>
<keyword evidence="4" id="KW-0067">ATP-binding</keyword>
<keyword evidence="3" id="KW-0547">Nucleotide-binding</keyword>
<comment type="similarity">
    <text evidence="2">Belongs to the SNF2/RAD54 helicase family.</text>
</comment>
<dbReference type="GO" id="GO:0006338">
    <property type="term" value="P:chromatin remodeling"/>
    <property type="evidence" value="ECO:0007669"/>
    <property type="project" value="InterPro"/>
</dbReference>
<dbReference type="GO" id="GO:0005634">
    <property type="term" value="C:nucleus"/>
    <property type="evidence" value="ECO:0007669"/>
    <property type="project" value="UniProtKB-SubCell"/>
</dbReference>
<dbReference type="Gene3D" id="3.40.220.10">
    <property type="entry name" value="Leucine Aminopeptidase, subunit E, domain 1"/>
    <property type="match status" value="1"/>
</dbReference>
<evidence type="ECO:0000256" key="1">
    <source>
        <dbReference type="ARBA" id="ARBA00004123"/>
    </source>
</evidence>
<sequence>MFDALANLSQIVPDAYRKAHECEDLHLGDLHFIPISVCVSGKNSDENKLDTSNEDSQWVALAVVQTYNPRRKVARSDISLPHLEGCLEKVAISAVQKSASIHMPRIGCRSGQGHKEWYAVERLLHKYAATYGVKIYVYYFKRATRSESNNRPE</sequence>
<accession>D5ACY7</accession>
<comment type="subcellular location">
    <subcellularLocation>
        <location evidence="1">Nucleus</location>
    </subcellularLocation>
</comment>
<proteinExistence type="evidence at transcript level"/>
<dbReference type="EMBL" id="BT124133">
    <property type="protein sequence ID" value="ADE77406.1"/>
    <property type="molecule type" value="mRNA"/>
</dbReference>
<keyword evidence="5" id="KW-0539">Nucleus</keyword>
<dbReference type="InterPro" id="IPR031053">
    <property type="entry name" value="ALC1"/>
</dbReference>
<evidence type="ECO:0000256" key="2">
    <source>
        <dbReference type="ARBA" id="ARBA00007025"/>
    </source>
</evidence>
<name>D5ACY7_PICSI</name>
<dbReference type="GO" id="GO:0005524">
    <property type="term" value="F:ATP binding"/>
    <property type="evidence" value="ECO:0007669"/>
    <property type="project" value="UniProtKB-KW"/>
</dbReference>
<evidence type="ECO:0008006" key="7">
    <source>
        <dbReference type="Google" id="ProtNLM"/>
    </source>
</evidence>
<dbReference type="GO" id="GO:0006281">
    <property type="term" value="P:DNA repair"/>
    <property type="evidence" value="ECO:0007669"/>
    <property type="project" value="InterPro"/>
</dbReference>
<protein>
    <recommendedName>
        <fullName evidence="7">Macro domain-containing protein</fullName>
    </recommendedName>
</protein>
<dbReference type="SUPFAM" id="SSF52949">
    <property type="entry name" value="Macro domain-like"/>
    <property type="match status" value="1"/>
</dbReference>
<evidence type="ECO:0000256" key="5">
    <source>
        <dbReference type="ARBA" id="ARBA00023242"/>
    </source>
</evidence>
<reference evidence="6" key="1">
    <citation type="submission" date="2010-04" db="EMBL/GenBank/DDBJ databases">
        <authorList>
            <person name="Reid K.E."/>
            <person name="Liao N."/>
            <person name="Chan S."/>
            <person name="Docking R."/>
            <person name="Taylor G."/>
            <person name="Moore R."/>
            <person name="Mayo M."/>
            <person name="Munro S."/>
            <person name="King J."/>
            <person name="Yanchuk A."/>
            <person name="Holt R."/>
            <person name="Jones S."/>
            <person name="Marra M."/>
            <person name="Ritland C.E."/>
            <person name="Ritland K."/>
            <person name="Bohlmann J."/>
        </authorList>
    </citation>
    <scope>NUCLEOTIDE SEQUENCE</scope>
    <source>
        <tissue evidence="6">Bud</tissue>
    </source>
</reference>